<dbReference type="OrthoDB" id="9778918at2"/>
<protein>
    <submittedName>
        <fullName evidence="2">CRISPR-associated protein, Csd1 family</fullName>
    </submittedName>
</protein>
<dbReference type="CDD" id="cd09757">
    <property type="entry name" value="Cas8c_I-C"/>
    <property type="match status" value="1"/>
</dbReference>
<dbReference type="AlphaFoldDB" id="F0SHD6"/>
<dbReference type="Pfam" id="PF09709">
    <property type="entry name" value="Cas_Csd1"/>
    <property type="match status" value="1"/>
</dbReference>
<evidence type="ECO:0000313" key="2">
    <source>
        <dbReference type="EMBL" id="ADY61691.1"/>
    </source>
</evidence>
<reference evidence="3" key="1">
    <citation type="submission" date="2011-02" db="EMBL/GenBank/DDBJ databases">
        <title>The complete genome of Planctomyces brasiliensis DSM 5305.</title>
        <authorList>
            <person name="Lucas S."/>
            <person name="Copeland A."/>
            <person name="Lapidus A."/>
            <person name="Bruce D."/>
            <person name="Goodwin L."/>
            <person name="Pitluck S."/>
            <person name="Kyrpides N."/>
            <person name="Mavromatis K."/>
            <person name="Pagani I."/>
            <person name="Ivanova N."/>
            <person name="Ovchinnikova G."/>
            <person name="Lu M."/>
            <person name="Detter J.C."/>
            <person name="Han C."/>
            <person name="Land M."/>
            <person name="Hauser L."/>
            <person name="Markowitz V."/>
            <person name="Cheng J.-F."/>
            <person name="Hugenholtz P."/>
            <person name="Woyke T."/>
            <person name="Wu D."/>
            <person name="Tindall B."/>
            <person name="Pomrenke H.G."/>
            <person name="Brambilla E."/>
            <person name="Klenk H.-P."/>
            <person name="Eisen J.A."/>
        </authorList>
    </citation>
    <scope>NUCLEOTIDE SEQUENCE [LARGE SCALE GENOMIC DNA]</scope>
    <source>
        <strain evidence="3">ATCC 49424 / DSM 5305 / JCM 21570 / IAM 15109 / NBRC 103401 / IFAM 1448</strain>
        <strain evidence="3">ATCC 49424 / DSM 5305 / JCM 21570 / NBRC 103401 / IFAM 1448</strain>
    </source>
</reference>
<dbReference type="Proteomes" id="UP000006860">
    <property type="component" value="Chromosome"/>
</dbReference>
<accession>F0SHD6</accession>
<dbReference type="RefSeq" id="WP_013630167.1">
    <property type="nucleotide sequence ID" value="NC_015174.1"/>
</dbReference>
<dbReference type="KEGG" id="pbs:Plabr_4114"/>
<gene>
    <name evidence="1" type="ordered locus">Plabr_3870</name>
    <name evidence="2" type="ordered locus">Plabr_4114</name>
</gene>
<sequence>MILQALNSLYSRLENDPETQIAPFGYSPQKIVGSIVIDRDGQLIDFVPQYREEGKKRIARTVQVCGGAKPSGSGINPCFLWDNPAYLLGYKPDDTKPERTREAFEASRQLHLSYEKEIDTPDYSAVCRFLENWNPDEAANYPALVDNATGFFVFQISGKQQYAHQNEAIKRWWNQRLQGSESEAAGLQGICLVTGETQIMARLHEPKIKGVRDAQAAGAALVSFNANAYESYGKSQSYNAPVSEQAAFQYCTALNYLLARENNRSLTIGDATVVYWSEEPTPVEDVLSLMFSPPVSAEDASTRNAIAKDLELISQGLFPPERFGNLETRFYVLGLSPNAARLSVRFWYVSTLREMLEHLQQHMQDLQMCGKPEKEFAMPAVWQLTAETARESKDVSPLLAGAVMKAILTGQPYPEALYSAILRRLRMDRNMNYRRACILKACLNRNHRLGTNSQLPKEVSVSLDPEYPDAAYHMGRLFAELEKSQEDALPGLNATIKDRFFGAASATPASVFPRLIRMNQHHLSKLEGGSKHYHEKRIQEICQQINTFPSHLQLHQQGLFALGYYHQRADIFTKKEKPTEPEKVAAAE</sequence>
<evidence type="ECO:0000313" key="3">
    <source>
        <dbReference type="Proteomes" id="UP000006860"/>
    </source>
</evidence>
<name>F0SHD6_RUBBR</name>
<dbReference type="eggNOG" id="ENOG502Z7WH">
    <property type="taxonomic scope" value="Bacteria"/>
</dbReference>
<dbReference type="NCBIfam" id="TIGR01863">
    <property type="entry name" value="cas_Csd1"/>
    <property type="match status" value="1"/>
</dbReference>
<proteinExistence type="predicted"/>
<dbReference type="EMBL" id="CP002546">
    <property type="protein sequence ID" value="ADY61691.1"/>
    <property type="molecule type" value="Genomic_DNA"/>
</dbReference>
<dbReference type="EMBL" id="CP002546">
    <property type="protein sequence ID" value="ADY61450.1"/>
    <property type="molecule type" value="Genomic_DNA"/>
</dbReference>
<dbReference type="STRING" id="756272.Plabr_3870"/>
<organism evidence="2 3">
    <name type="scientific">Rubinisphaera brasiliensis (strain ATCC 49424 / DSM 5305 / JCM 21570 / IAM 15109 / NBRC 103401 / IFAM 1448)</name>
    <name type="common">Planctomyces brasiliensis</name>
    <dbReference type="NCBI Taxonomy" id="756272"/>
    <lineage>
        <taxon>Bacteria</taxon>
        <taxon>Pseudomonadati</taxon>
        <taxon>Planctomycetota</taxon>
        <taxon>Planctomycetia</taxon>
        <taxon>Planctomycetales</taxon>
        <taxon>Planctomycetaceae</taxon>
        <taxon>Rubinisphaera</taxon>
    </lineage>
</organism>
<keyword evidence="3" id="KW-1185">Reference proteome</keyword>
<dbReference type="KEGG" id="pbs:Plabr_3870"/>
<evidence type="ECO:0000313" key="1">
    <source>
        <dbReference type="EMBL" id="ADY61450.1"/>
    </source>
</evidence>
<dbReference type="HOGENOM" id="CLU_031037_0_0_0"/>
<dbReference type="InterPro" id="IPR010144">
    <property type="entry name" value="CRISPR-assoc_prot_Csd1-typ"/>
</dbReference>